<comment type="similarity">
    <text evidence="5 12">Belongs to the protoporphyrinogen/coproporphyrinogen oxidase family. Coproporphyrinogen III oxidase subfamily.</text>
</comment>
<comment type="function">
    <text evidence="3 12">Involved in coproporphyrin-dependent heme b biosynthesis. Catalyzes the oxidation of coproporphyrinogen III to coproporphyrin III.</text>
</comment>
<name>A0AAW9STC8_CORAY</name>
<dbReference type="Gene3D" id="3.50.50.60">
    <property type="entry name" value="FAD/NAD(P)-binding domain"/>
    <property type="match status" value="1"/>
</dbReference>
<reference evidence="14" key="1">
    <citation type="submission" date="2023-05" db="EMBL/GenBank/DDBJ databases">
        <authorList>
            <person name="Du J."/>
        </authorList>
    </citation>
    <scope>NUCLEOTIDE SEQUENCE</scope>
    <source>
        <strain evidence="14">UMB1064</strain>
    </source>
</reference>
<keyword evidence="8 12" id="KW-0285">Flavoprotein</keyword>
<evidence type="ECO:0000256" key="3">
    <source>
        <dbReference type="ARBA" id="ARBA00002185"/>
    </source>
</evidence>
<keyword evidence="12" id="KW-0963">Cytoplasm</keyword>
<comment type="cofactor">
    <cofactor evidence="2 12">
        <name>FAD</name>
        <dbReference type="ChEBI" id="CHEBI:57692"/>
    </cofactor>
</comment>
<dbReference type="EMBL" id="JASOOY020000018">
    <property type="protein sequence ID" value="MEO3716982.1"/>
    <property type="molecule type" value="Genomic_DNA"/>
</dbReference>
<dbReference type="InterPro" id="IPR050464">
    <property type="entry name" value="Zeta_carotene_desat/Oxidored"/>
</dbReference>
<evidence type="ECO:0000256" key="2">
    <source>
        <dbReference type="ARBA" id="ARBA00001974"/>
    </source>
</evidence>
<dbReference type="NCBIfam" id="TIGR00562">
    <property type="entry name" value="proto_IX_ox"/>
    <property type="match status" value="1"/>
</dbReference>
<evidence type="ECO:0000256" key="4">
    <source>
        <dbReference type="ARBA" id="ARBA00004744"/>
    </source>
</evidence>
<dbReference type="GO" id="GO:0006783">
    <property type="term" value="P:heme biosynthetic process"/>
    <property type="evidence" value="ECO:0007669"/>
    <property type="project" value="UniProtKB-UniRule"/>
</dbReference>
<evidence type="ECO:0000256" key="10">
    <source>
        <dbReference type="ARBA" id="ARBA00023002"/>
    </source>
</evidence>
<proteinExistence type="inferred from homology"/>
<dbReference type="Gene3D" id="3.90.660.20">
    <property type="entry name" value="Protoporphyrinogen oxidase, mitochondrial, domain 2"/>
    <property type="match status" value="1"/>
</dbReference>
<dbReference type="InterPro" id="IPR036188">
    <property type="entry name" value="FAD/NAD-bd_sf"/>
</dbReference>
<organism evidence="14 15">
    <name type="scientific">Corynebacterium amycolatum</name>
    <dbReference type="NCBI Taxonomy" id="43765"/>
    <lineage>
        <taxon>Bacteria</taxon>
        <taxon>Bacillati</taxon>
        <taxon>Actinomycetota</taxon>
        <taxon>Actinomycetes</taxon>
        <taxon>Mycobacteriales</taxon>
        <taxon>Corynebacteriaceae</taxon>
        <taxon>Corynebacterium</taxon>
    </lineage>
</organism>
<accession>A0AAW9STC8</accession>
<gene>
    <name evidence="14" type="primary">hemG</name>
    <name evidence="14" type="ORF">QP460_005195</name>
</gene>
<evidence type="ECO:0000256" key="8">
    <source>
        <dbReference type="ARBA" id="ARBA00022630"/>
    </source>
</evidence>
<dbReference type="Pfam" id="PF01593">
    <property type="entry name" value="Amino_oxidase"/>
    <property type="match status" value="1"/>
</dbReference>
<evidence type="ECO:0000256" key="11">
    <source>
        <dbReference type="ARBA" id="ARBA00023133"/>
    </source>
</evidence>
<keyword evidence="11 12" id="KW-0350">Heme biosynthesis</keyword>
<reference evidence="14" key="2">
    <citation type="submission" date="2024-05" db="EMBL/GenBank/DDBJ databases">
        <authorList>
            <person name="Wolfe A."/>
        </authorList>
    </citation>
    <scope>NUCLEOTIDE SEQUENCE</scope>
    <source>
        <strain evidence="14">UMB1064</strain>
    </source>
</reference>
<evidence type="ECO:0000259" key="13">
    <source>
        <dbReference type="Pfam" id="PF01593"/>
    </source>
</evidence>
<feature type="domain" description="Amine oxidase" evidence="13">
    <location>
        <begin position="15"/>
        <end position="487"/>
    </location>
</feature>
<dbReference type="InterPro" id="IPR002937">
    <property type="entry name" value="Amino_oxidase"/>
</dbReference>
<keyword evidence="9 12" id="KW-0274">FAD</keyword>
<dbReference type="AlphaFoldDB" id="A0AAW9STC8"/>
<evidence type="ECO:0000256" key="7">
    <source>
        <dbReference type="ARBA" id="ARBA00019046"/>
    </source>
</evidence>
<comment type="pathway">
    <text evidence="4 12">Porphyrin-containing compound metabolism; protoheme biosynthesis.</text>
</comment>
<dbReference type="InterPro" id="IPR004572">
    <property type="entry name" value="Protoporphyrinogen_oxidase"/>
</dbReference>
<dbReference type="Proteomes" id="UP001223646">
    <property type="component" value="Unassembled WGS sequence"/>
</dbReference>
<evidence type="ECO:0000313" key="14">
    <source>
        <dbReference type="EMBL" id="MEO3716982.1"/>
    </source>
</evidence>
<dbReference type="Gene3D" id="1.10.3110.10">
    <property type="entry name" value="protoporphyrinogen ix oxidase, domain 3"/>
    <property type="match status" value="1"/>
</dbReference>
<comment type="caution">
    <text evidence="14">The sequence shown here is derived from an EMBL/GenBank/DDBJ whole genome shotgun (WGS) entry which is preliminary data.</text>
</comment>
<keyword evidence="10 12" id="KW-0560">Oxidoreductase</keyword>
<sequence>MVAQPSTIAVVGGGISGLTAAYELRKKLGPAARIIVIESSAQVGGKLKTRPGANGPLEAGAEAYLAFRHDATEFFKELGLADQLVAPSGLPSKLYIGGELKDLPRNTVTGIPGSSEGLGYLLSEATLAKIDAESNPELTPALHWVLGDDMNVGQLVAARLGEEVVDRIVSPLLGGVYSTTAYDLGLRATIPQLAAALDEMASVGDYVSLTGAVQRVLEARKQAQQARLSSEAATDSAKTKRPVVFQTFRDGFEVLYNTLADESGAELLLSTKAAGLRQHDNGFEVTVEAPSESGTSVNTIDVDGVVLAAPSATTSELLSSLAPEAAELIGGVDTSNSAVVGMCFDTTDGLPEINGVLCEIGADLSAKAFTVSSRKWPHIGERYGAVVRASFGRFDDDSHVHRSDEDLIARAKADLAKATGFDAEPTAVFVQRWWAGIPRFDMGHGGLMEFARQELDEVPKLAATGAWLSGPGIPECISNAKAAASKIAAELG</sequence>
<protein>
    <recommendedName>
        <fullName evidence="7 12">Coproporphyrinogen III oxidase</fullName>
        <ecNumber evidence="6 12">1.3.3.15</ecNumber>
    </recommendedName>
</protein>
<evidence type="ECO:0000256" key="12">
    <source>
        <dbReference type="RuleBase" id="RU364052"/>
    </source>
</evidence>
<comment type="subcellular location">
    <subcellularLocation>
        <location evidence="12">Cytoplasm</location>
    </subcellularLocation>
</comment>
<comment type="catalytic activity">
    <reaction evidence="1">
        <text>coproporphyrinogen III + 3 O2 = coproporphyrin III + 3 H2O2</text>
        <dbReference type="Rhea" id="RHEA:43436"/>
        <dbReference type="ChEBI" id="CHEBI:15379"/>
        <dbReference type="ChEBI" id="CHEBI:16240"/>
        <dbReference type="ChEBI" id="CHEBI:57309"/>
        <dbReference type="ChEBI" id="CHEBI:131725"/>
        <dbReference type="EC" id="1.3.3.15"/>
    </reaction>
    <physiologicalReaction direction="left-to-right" evidence="1">
        <dbReference type="Rhea" id="RHEA:43437"/>
    </physiologicalReaction>
</comment>
<dbReference type="PANTHER" id="PTHR42923:SF3">
    <property type="entry name" value="PROTOPORPHYRINOGEN OXIDASE"/>
    <property type="match status" value="1"/>
</dbReference>
<evidence type="ECO:0000256" key="1">
    <source>
        <dbReference type="ARBA" id="ARBA00001755"/>
    </source>
</evidence>
<dbReference type="GO" id="GO:0005737">
    <property type="term" value="C:cytoplasm"/>
    <property type="evidence" value="ECO:0007669"/>
    <property type="project" value="UniProtKB-SubCell"/>
</dbReference>
<dbReference type="EC" id="1.3.3.15" evidence="6 12"/>
<dbReference type="GO" id="GO:0004729">
    <property type="term" value="F:oxygen-dependent protoporphyrinogen oxidase activity"/>
    <property type="evidence" value="ECO:0007669"/>
    <property type="project" value="UniProtKB-UniRule"/>
</dbReference>
<evidence type="ECO:0000256" key="5">
    <source>
        <dbReference type="ARBA" id="ARBA00008310"/>
    </source>
</evidence>
<evidence type="ECO:0000313" key="15">
    <source>
        <dbReference type="Proteomes" id="UP001223646"/>
    </source>
</evidence>
<dbReference type="RefSeq" id="WP_284827301.1">
    <property type="nucleotide sequence ID" value="NZ_JASOOY020000018.1"/>
</dbReference>
<dbReference type="PANTHER" id="PTHR42923">
    <property type="entry name" value="PROTOPORPHYRINOGEN OXIDASE"/>
    <property type="match status" value="1"/>
</dbReference>
<dbReference type="SUPFAM" id="SSF51905">
    <property type="entry name" value="FAD/NAD(P)-binding domain"/>
    <property type="match status" value="1"/>
</dbReference>
<dbReference type="SUPFAM" id="SSF54373">
    <property type="entry name" value="FAD-linked reductases, C-terminal domain"/>
    <property type="match status" value="1"/>
</dbReference>
<evidence type="ECO:0000256" key="9">
    <source>
        <dbReference type="ARBA" id="ARBA00022827"/>
    </source>
</evidence>
<evidence type="ECO:0000256" key="6">
    <source>
        <dbReference type="ARBA" id="ARBA00012402"/>
    </source>
</evidence>